<dbReference type="AlphaFoldDB" id="A0A9W9ZAD5"/>
<feature type="region of interest" description="Disordered" evidence="1">
    <location>
        <begin position="116"/>
        <end position="135"/>
    </location>
</feature>
<comment type="caution">
    <text evidence="2">The sequence shown here is derived from an EMBL/GenBank/DDBJ whole genome shotgun (WGS) entry which is preliminary data.</text>
</comment>
<evidence type="ECO:0000256" key="1">
    <source>
        <dbReference type="SAM" id="MobiDB-lite"/>
    </source>
</evidence>
<sequence>MIIVRLDPKRLTNAVAQQKPGTSKLGTFRNVINPALSRPLAAPFAWLIVSLAQADYFVCATVGPGPEKRGNLTTSEAKDLVEKIEEYKGYSQIAAWALLIVAALWTFKVIALQDDKEEDTTEGTENEELLQMEEK</sequence>
<evidence type="ECO:0000313" key="2">
    <source>
        <dbReference type="EMBL" id="KAJ7378017.1"/>
    </source>
</evidence>
<name>A0A9W9ZAD5_9CNID</name>
<dbReference type="OrthoDB" id="5953668at2759"/>
<dbReference type="EMBL" id="MU826370">
    <property type="protein sequence ID" value="KAJ7378017.1"/>
    <property type="molecule type" value="Genomic_DNA"/>
</dbReference>
<dbReference type="Proteomes" id="UP001163046">
    <property type="component" value="Unassembled WGS sequence"/>
</dbReference>
<proteinExistence type="predicted"/>
<accession>A0A9W9ZAD5</accession>
<gene>
    <name evidence="2" type="ORF">OS493_025333</name>
</gene>
<organism evidence="2 3">
    <name type="scientific">Desmophyllum pertusum</name>
    <dbReference type="NCBI Taxonomy" id="174260"/>
    <lineage>
        <taxon>Eukaryota</taxon>
        <taxon>Metazoa</taxon>
        <taxon>Cnidaria</taxon>
        <taxon>Anthozoa</taxon>
        <taxon>Hexacorallia</taxon>
        <taxon>Scleractinia</taxon>
        <taxon>Caryophylliina</taxon>
        <taxon>Caryophylliidae</taxon>
        <taxon>Desmophyllum</taxon>
    </lineage>
</organism>
<protein>
    <submittedName>
        <fullName evidence="2">Uncharacterized protein</fullName>
    </submittedName>
</protein>
<evidence type="ECO:0000313" key="3">
    <source>
        <dbReference type="Proteomes" id="UP001163046"/>
    </source>
</evidence>
<keyword evidence="3" id="KW-1185">Reference proteome</keyword>
<reference evidence="2" key="1">
    <citation type="submission" date="2023-01" db="EMBL/GenBank/DDBJ databases">
        <title>Genome assembly of the deep-sea coral Lophelia pertusa.</title>
        <authorList>
            <person name="Herrera S."/>
            <person name="Cordes E."/>
        </authorList>
    </citation>
    <scope>NUCLEOTIDE SEQUENCE</scope>
    <source>
        <strain evidence="2">USNM1676648</strain>
        <tissue evidence="2">Polyp</tissue>
    </source>
</reference>